<dbReference type="InterPro" id="IPR023534">
    <property type="entry name" value="Rof/RNase_P-like"/>
</dbReference>
<comment type="subcellular location">
    <subcellularLocation>
        <location evidence="2">Nucleus</location>
    </subcellularLocation>
</comment>
<dbReference type="GO" id="GO:0005634">
    <property type="term" value="C:nucleus"/>
    <property type="evidence" value="ECO:0007669"/>
    <property type="project" value="UniProtKB-SubCell"/>
</dbReference>
<protein>
    <recommendedName>
        <fullName evidence="4">Ribonuclease P protein subunit p29</fullName>
    </recommendedName>
</protein>
<evidence type="ECO:0000256" key="2">
    <source>
        <dbReference type="ARBA" id="ARBA00004123"/>
    </source>
</evidence>
<dbReference type="GO" id="GO:0006364">
    <property type="term" value="P:rRNA processing"/>
    <property type="evidence" value="ECO:0007669"/>
    <property type="project" value="TreeGrafter"/>
</dbReference>
<dbReference type="SMART" id="SM00538">
    <property type="entry name" value="POP4"/>
    <property type="match status" value="1"/>
</dbReference>
<evidence type="ECO:0000313" key="7">
    <source>
        <dbReference type="Proteomes" id="UP001153714"/>
    </source>
</evidence>
<dbReference type="GO" id="GO:0001682">
    <property type="term" value="P:tRNA 5'-leader removal"/>
    <property type="evidence" value="ECO:0007669"/>
    <property type="project" value="InterPro"/>
</dbReference>
<dbReference type="Proteomes" id="UP001153714">
    <property type="component" value="Chromosome 3"/>
</dbReference>
<dbReference type="EMBL" id="OU893334">
    <property type="protein sequence ID" value="CAG9791610.1"/>
    <property type="molecule type" value="Genomic_DNA"/>
</dbReference>
<dbReference type="GO" id="GO:0000172">
    <property type="term" value="C:ribonuclease MRP complex"/>
    <property type="evidence" value="ECO:0007669"/>
    <property type="project" value="InterPro"/>
</dbReference>
<comment type="subunit">
    <text evidence="5">Component of nuclear RNase P and RNase MRP ribonucleoproteins. RNase P consists of a catalytic RNA moiety and 10 different protein chains; POP1, POP4, POP5, POP7, RPP14, RPP21, RPP25, RPP30, RPP38 and RPP40. Within the RNase P complex, POP1, POP7 and RPP25 form the 'finger' subcomplex, POP5, RPP14, RPP40 and homodimeric RPP30 form the 'palm' subcomplex, and RPP21, POP4 and RPP38 form the 'wrist' subcomplex. All subunits of the RNase P complex interact with the catalytic RNA. Several subunits of RNase P are also part of the RNase MRP complex. RNase MRP consists of a catalytic RNA moiety and about 8 protein subunits; POP1, POP7, RPP25, RPP30, RPP38, RPP40 and possibly also POP4 and POP5.</text>
</comment>
<reference evidence="6" key="2">
    <citation type="submission" date="2022-10" db="EMBL/GenBank/DDBJ databases">
        <authorList>
            <consortium name="ENA_rothamsted_submissions"/>
            <consortium name="culmorum"/>
            <person name="King R."/>
        </authorList>
    </citation>
    <scope>NUCLEOTIDE SEQUENCE</scope>
</reference>
<evidence type="ECO:0000256" key="1">
    <source>
        <dbReference type="ARBA" id="ARBA00002435"/>
    </source>
</evidence>
<evidence type="ECO:0000256" key="3">
    <source>
        <dbReference type="ARBA" id="ARBA00006181"/>
    </source>
</evidence>
<evidence type="ECO:0000256" key="5">
    <source>
        <dbReference type="ARBA" id="ARBA00046486"/>
    </source>
</evidence>
<evidence type="ECO:0000256" key="4">
    <source>
        <dbReference type="ARBA" id="ARBA00016225"/>
    </source>
</evidence>
<dbReference type="OrthoDB" id="124041at2759"/>
<dbReference type="Pfam" id="PF01868">
    <property type="entry name" value="RNase_P-MRP_p29"/>
    <property type="match status" value="1"/>
</dbReference>
<dbReference type="PANTHER" id="PTHR13348:SF0">
    <property type="entry name" value="RIBONUCLEASE P PROTEIN SUBUNIT P29"/>
    <property type="match status" value="1"/>
</dbReference>
<dbReference type="Gene3D" id="2.30.30.210">
    <property type="entry name" value="Ribonuclease P/MRP, subunit p29"/>
    <property type="match status" value="1"/>
</dbReference>
<dbReference type="SUPFAM" id="SSF101744">
    <property type="entry name" value="Rof/RNase P subunit-like"/>
    <property type="match status" value="1"/>
</dbReference>
<evidence type="ECO:0000313" key="6">
    <source>
        <dbReference type="EMBL" id="CAG9791610.1"/>
    </source>
</evidence>
<sequence>MSTEEKTNTESAQAIINFLKSSVPKSEVANVEAELKKDFVLGIKKSKNLKQKARKKKSKNLTRREKKALGFYNISRNSMKYEDLLPMHLMWSDYMFNVLDIEKLSGIPECYSKGWDNFTQSFYRADFHGSMLEVVRSKCPSYVGKKGICIMDTRYTFKMISKDNVITTIPKQSSVFDLYLKTFKVTFFGKLLCVRPAERSTKKLKSYLYPDLN</sequence>
<organism evidence="6 7">
    <name type="scientific">Diatraea saccharalis</name>
    <name type="common">sugarcane borer</name>
    <dbReference type="NCBI Taxonomy" id="40085"/>
    <lineage>
        <taxon>Eukaryota</taxon>
        <taxon>Metazoa</taxon>
        <taxon>Ecdysozoa</taxon>
        <taxon>Arthropoda</taxon>
        <taxon>Hexapoda</taxon>
        <taxon>Insecta</taxon>
        <taxon>Pterygota</taxon>
        <taxon>Neoptera</taxon>
        <taxon>Endopterygota</taxon>
        <taxon>Lepidoptera</taxon>
        <taxon>Glossata</taxon>
        <taxon>Ditrysia</taxon>
        <taxon>Pyraloidea</taxon>
        <taxon>Crambidae</taxon>
        <taxon>Crambinae</taxon>
        <taxon>Diatraea</taxon>
    </lineage>
</organism>
<dbReference type="AlphaFoldDB" id="A0A9N9WH63"/>
<reference evidence="6" key="1">
    <citation type="submission" date="2021-12" db="EMBL/GenBank/DDBJ databases">
        <authorList>
            <person name="King R."/>
        </authorList>
    </citation>
    <scope>NUCLEOTIDE SEQUENCE</scope>
</reference>
<dbReference type="GO" id="GO:0030677">
    <property type="term" value="C:ribonuclease P complex"/>
    <property type="evidence" value="ECO:0007669"/>
    <property type="project" value="InterPro"/>
</dbReference>
<dbReference type="InterPro" id="IPR016848">
    <property type="entry name" value="RNase_P/MRP_Rpp29-subunit"/>
</dbReference>
<comment type="function">
    <text evidence="1">Component of ribonuclease P, a ribonucleoprotein complex that generates mature tRNA molecules by cleaving their 5'-ends.</text>
</comment>
<accession>A0A9N9WH63</accession>
<dbReference type="InterPro" id="IPR036980">
    <property type="entry name" value="RNase_P/MRP_Rpp29_sf"/>
</dbReference>
<keyword evidence="7" id="KW-1185">Reference proteome</keyword>
<dbReference type="InterPro" id="IPR002730">
    <property type="entry name" value="Rpp29/RNP1"/>
</dbReference>
<comment type="similarity">
    <text evidence="3">Belongs to the eukaryotic/archaeal RNase P protein component 1 family.</text>
</comment>
<dbReference type="PANTHER" id="PTHR13348">
    <property type="entry name" value="RIBONUCLEASE P SUBUNIT P29"/>
    <property type="match status" value="1"/>
</dbReference>
<gene>
    <name evidence="6" type="ORF">DIATSA_LOCUS9214</name>
</gene>
<name>A0A9N9WH63_9NEOP</name>
<dbReference type="GO" id="GO:0033204">
    <property type="term" value="F:ribonuclease P RNA binding"/>
    <property type="evidence" value="ECO:0007669"/>
    <property type="project" value="InterPro"/>
</dbReference>
<proteinExistence type="inferred from homology"/>